<dbReference type="Gene3D" id="3.10.20.30">
    <property type="match status" value="1"/>
</dbReference>
<dbReference type="Pfam" id="PF04607">
    <property type="entry name" value="RelA_SpoT"/>
    <property type="match status" value="1"/>
</dbReference>
<evidence type="ECO:0000313" key="6">
    <source>
        <dbReference type="EMBL" id="OIO65431.1"/>
    </source>
</evidence>
<protein>
    <recommendedName>
        <fullName evidence="8">(P)ppGpp synthetase</fullName>
    </recommendedName>
</protein>
<dbReference type="SMART" id="SM00954">
    <property type="entry name" value="RelA_SpoT"/>
    <property type="match status" value="1"/>
</dbReference>
<dbReference type="SUPFAM" id="SSF55021">
    <property type="entry name" value="ACT-like"/>
    <property type="match status" value="1"/>
</dbReference>
<dbReference type="Gene3D" id="1.10.3210.10">
    <property type="entry name" value="Hypothetical protein af1432"/>
    <property type="match status" value="1"/>
</dbReference>
<dbReference type="NCBIfam" id="TIGR00691">
    <property type="entry name" value="spoT_relA"/>
    <property type="match status" value="1"/>
</dbReference>
<feature type="domain" description="ACT" evidence="3">
    <location>
        <begin position="497"/>
        <end position="570"/>
    </location>
</feature>
<dbReference type="GO" id="GO:0015969">
    <property type="term" value="P:guanosine tetraphosphate metabolic process"/>
    <property type="evidence" value="ECO:0007669"/>
    <property type="project" value="InterPro"/>
</dbReference>
<dbReference type="CDD" id="cd05399">
    <property type="entry name" value="NT_Rel-Spo_like"/>
    <property type="match status" value="1"/>
</dbReference>
<feature type="domain" description="HD" evidence="4">
    <location>
        <begin position="46"/>
        <end position="144"/>
    </location>
</feature>
<sequence length="570" mass="66036">MLLNELLTEFQKSSSKSEVELDLIRRAFIFSQKAHQGQKRKSGESYFNHPYETAFKTAQWRLDSLTIAAALLHDVVEDVGIDLEEIRKEFGEEIAFLVDGVTKLGRLKYRGIETQAENLRKMVLALSKDLRVVLIKLADRLHNMKTLFAIPPQKQKRVALETSEIYAPLAYRLGMQELAGELEDLAFPYLHPGEYRWLLQNIKERYEERQNYLEKVKPIIEKALEEQGIEPIKIDFRAKRYSSLYKKLLRYDMNLEQIYDLVALRIIVKTIEECYAALGIIHQLWPPLPGRIKDYISLPKPNGYRSLHTTVFCLDNKPIEFQIRTLEMHEQAENGIAAQWAYEQKKGTKEYLEEKPIFANKKELLWVQQLRNWQKDFFDSGEFLQSLKIDFFKDRIFAITPKGEVIDLPAGATPVDFAYGIHSEVGNQCIGARVNSRIVPLDYQLQSGDIVEILIQKSKKPSQSWLKFVKTGYAKKKIKSALRQSPMLVRKGNFQTEFKITVADRIGILKDITAVISRSHINIIKVSVPETGHFPNLRIRCDLNDKKKIEKLILKLKKIKGVKEINYKIV</sequence>
<reference evidence="6 7" key="1">
    <citation type="journal article" date="2016" name="Environ. Microbiol.">
        <title>Genomic resolution of a cold subsurface aquifer community provides metabolic insights for novel microbes adapted to high CO concentrations.</title>
        <authorList>
            <person name="Probst A.J."/>
            <person name="Castelle C.J."/>
            <person name="Singh A."/>
            <person name="Brown C.T."/>
            <person name="Anantharaman K."/>
            <person name="Sharon I."/>
            <person name="Hug L.A."/>
            <person name="Burstein D."/>
            <person name="Emerson J.B."/>
            <person name="Thomas B.C."/>
            <person name="Banfield J.F."/>
        </authorList>
    </citation>
    <scope>NUCLEOTIDE SEQUENCE [LARGE SCALE GENOMIC DNA]</scope>
    <source>
        <strain evidence="6">CG1_02_39_135</strain>
    </source>
</reference>
<dbReference type="PROSITE" id="PS51671">
    <property type="entry name" value="ACT"/>
    <property type="match status" value="1"/>
</dbReference>
<evidence type="ECO:0000259" key="5">
    <source>
        <dbReference type="PROSITE" id="PS51880"/>
    </source>
</evidence>
<dbReference type="SUPFAM" id="SSF81271">
    <property type="entry name" value="TGS-like"/>
    <property type="match status" value="1"/>
</dbReference>
<dbReference type="STRING" id="1805425.AUJ30_01045"/>
<dbReference type="InterPro" id="IPR043519">
    <property type="entry name" value="NT_sf"/>
</dbReference>
<comment type="caution">
    <text evidence="6">The sequence shown here is derived from an EMBL/GenBank/DDBJ whole genome shotgun (WGS) entry which is preliminary data.</text>
</comment>
<dbReference type="InterPro" id="IPR007685">
    <property type="entry name" value="RelA_SpoT"/>
</dbReference>
<dbReference type="EMBL" id="MNWX01000018">
    <property type="protein sequence ID" value="OIO65431.1"/>
    <property type="molecule type" value="Genomic_DNA"/>
</dbReference>
<dbReference type="FunFam" id="3.10.20.30:FF:000002">
    <property type="entry name" value="GTP pyrophosphokinase (RelA/SpoT)"/>
    <property type="match status" value="1"/>
</dbReference>
<dbReference type="AlphaFoldDB" id="A0A1J4Y4F1"/>
<evidence type="ECO:0000259" key="4">
    <source>
        <dbReference type="PROSITE" id="PS51831"/>
    </source>
</evidence>
<gene>
    <name evidence="6" type="ORF">AUJ30_01045</name>
</gene>
<dbReference type="InterPro" id="IPR002912">
    <property type="entry name" value="ACT_dom"/>
</dbReference>
<organism evidence="6 7">
    <name type="scientific">Candidatus Wolfebacteria bacterium CG1_02_39_135</name>
    <dbReference type="NCBI Taxonomy" id="1805425"/>
    <lineage>
        <taxon>Bacteria</taxon>
        <taxon>Candidatus Wolfeibacteriota</taxon>
    </lineage>
</organism>
<dbReference type="SUPFAM" id="SSF109604">
    <property type="entry name" value="HD-domain/PDEase-like"/>
    <property type="match status" value="1"/>
</dbReference>
<dbReference type="Gene3D" id="3.30.70.260">
    <property type="match status" value="1"/>
</dbReference>
<dbReference type="Pfam" id="PF13291">
    <property type="entry name" value="ACT_4"/>
    <property type="match status" value="1"/>
</dbReference>
<comment type="function">
    <text evidence="2">In eubacteria ppGpp (guanosine 3'-diphosphate 5'-diphosphate) is a mediator of the stringent response that coordinates a variety of cellular activities in response to changes in nutritional abundance.</text>
</comment>
<proteinExistence type="inferred from homology"/>
<dbReference type="Pfam" id="PF13328">
    <property type="entry name" value="HD_4"/>
    <property type="match status" value="1"/>
</dbReference>
<dbReference type="FunFam" id="3.30.460.10:FF:000001">
    <property type="entry name" value="GTP pyrophosphokinase RelA"/>
    <property type="match status" value="1"/>
</dbReference>
<dbReference type="Gene3D" id="3.30.460.10">
    <property type="entry name" value="Beta Polymerase, domain 2"/>
    <property type="match status" value="1"/>
</dbReference>
<dbReference type="FunFam" id="1.10.3210.10:FF:000001">
    <property type="entry name" value="GTP pyrophosphokinase RelA"/>
    <property type="match status" value="1"/>
</dbReference>
<evidence type="ECO:0000259" key="3">
    <source>
        <dbReference type="PROSITE" id="PS51671"/>
    </source>
</evidence>
<evidence type="ECO:0000256" key="1">
    <source>
        <dbReference type="ARBA" id="ARBA00025704"/>
    </source>
</evidence>
<dbReference type="SMART" id="SM00471">
    <property type="entry name" value="HDc"/>
    <property type="match status" value="1"/>
</dbReference>
<dbReference type="CDD" id="cd01668">
    <property type="entry name" value="TGS_RSH"/>
    <property type="match status" value="1"/>
</dbReference>
<dbReference type="InterPro" id="IPR033655">
    <property type="entry name" value="TGS_RelA/SpoT"/>
</dbReference>
<dbReference type="PROSITE" id="PS51880">
    <property type="entry name" value="TGS"/>
    <property type="match status" value="1"/>
</dbReference>
<comment type="pathway">
    <text evidence="1">Purine metabolism.</text>
</comment>
<name>A0A1J4Y4F1_9BACT</name>
<evidence type="ECO:0000313" key="7">
    <source>
        <dbReference type="Proteomes" id="UP000182693"/>
    </source>
</evidence>
<dbReference type="InterPro" id="IPR012676">
    <property type="entry name" value="TGS-like"/>
</dbReference>
<dbReference type="SUPFAM" id="SSF81301">
    <property type="entry name" value="Nucleotidyltransferase"/>
    <property type="match status" value="1"/>
</dbReference>
<dbReference type="PANTHER" id="PTHR21262:SF31">
    <property type="entry name" value="GTP PYROPHOSPHOKINASE"/>
    <property type="match status" value="1"/>
</dbReference>
<dbReference type="PANTHER" id="PTHR21262">
    <property type="entry name" value="GUANOSINE-3',5'-BIS DIPHOSPHATE 3'-PYROPHOSPHOHYDROLASE"/>
    <property type="match status" value="1"/>
</dbReference>
<dbReference type="InterPro" id="IPR006674">
    <property type="entry name" value="HD_domain"/>
</dbReference>
<dbReference type="Pfam" id="PF02824">
    <property type="entry name" value="TGS"/>
    <property type="match status" value="1"/>
</dbReference>
<feature type="domain" description="TGS" evidence="5">
    <location>
        <begin position="394"/>
        <end position="455"/>
    </location>
</feature>
<dbReference type="InterPro" id="IPR003607">
    <property type="entry name" value="HD/PDEase_dom"/>
</dbReference>
<dbReference type="Proteomes" id="UP000182693">
    <property type="component" value="Unassembled WGS sequence"/>
</dbReference>
<evidence type="ECO:0008006" key="8">
    <source>
        <dbReference type="Google" id="ProtNLM"/>
    </source>
</evidence>
<dbReference type="PROSITE" id="PS51831">
    <property type="entry name" value="HD"/>
    <property type="match status" value="1"/>
</dbReference>
<evidence type="ECO:0000256" key="2">
    <source>
        <dbReference type="RuleBase" id="RU003847"/>
    </source>
</evidence>
<accession>A0A1J4Y4F1</accession>
<dbReference type="InterPro" id="IPR045865">
    <property type="entry name" value="ACT-like_dom_sf"/>
</dbReference>
<dbReference type="InterPro" id="IPR012675">
    <property type="entry name" value="Beta-grasp_dom_sf"/>
</dbReference>
<dbReference type="InterPro" id="IPR004095">
    <property type="entry name" value="TGS"/>
</dbReference>
<dbReference type="GO" id="GO:0005886">
    <property type="term" value="C:plasma membrane"/>
    <property type="evidence" value="ECO:0007669"/>
    <property type="project" value="TreeGrafter"/>
</dbReference>
<comment type="similarity">
    <text evidence="2">Belongs to the relA/spoT family.</text>
</comment>
<dbReference type="InterPro" id="IPR004811">
    <property type="entry name" value="RelA/Spo_fam"/>
</dbReference>
<dbReference type="CDD" id="cd00077">
    <property type="entry name" value="HDc"/>
    <property type="match status" value="1"/>
</dbReference>